<comment type="caution">
    <text evidence="1">The sequence shown here is derived from an EMBL/GenBank/DDBJ whole genome shotgun (WGS) entry which is preliminary data.</text>
</comment>
<dbReference type="EMBL" id="JAAYEE010000293">
    <property type="protein sequence ID" value="NLW36778.1"/>
    <property type="molecule type" value="Genomic_DNA"/>
</dbReference>
<gene>
    <name evidence="1" type="ORF">GXY80_15075</name>
</gene>
<proteinExistence type="predicted"/>
<protein>
    <submittedName>
        <fullName evidence="1">Uncharacterized protein</fullName>
    </submittedName>
</protein>
<reference evidence="1" key="2">
    <citation type="submission" date="2020-01" db="EMBL/GenBank/DDBJ databases">
        <authorList>
            <person name="Campanaro S."/>
        </authorList>
    </citation>
    <scope>NUCLEOTIDE SEQUENCE</scope>
    <source>
        <strain evidence="1">AS06rmzACSIP_7</strain>
    </source>
</reference>
<dbReference type="Proteomes" id="UP000777265">
    <property type="component" value="Unassembled WGS sequence"/>
</dbReference>
<evidence type="ECO:0000313" key="1">
    <source>
        <dbReference type="EMBL" id="NLW36778.1"/>
    </source>
</evidence>
<evidence type="ECO:0000313" key="2">
    <source>
        <dbReference type="Proteomes" id="UP000777265"/>
    </source>
</evidence>
<name>A0A351U094_9BACT</name>
<accession>A0A351U094</accession>
<organism evidence="1 2">
    <name type="scientific">Syntrophorhabdus aromaticivorans</name>
    <dbReference type="NCBI Taxonomy" id="328301"/>
    <lineage>
        <taxon>Bacteria</taxon>
        <taxon>Pseudomonadati</taxon>
        <taxon>Thermodesulfobacteriota</taxon>
        <taxon>Syntrophorhabdia</taxon>
        <taxon>Syntrophorhabdales</taxon>
        <taxon>Syntrophorhabdaceae</taxon>
        <taxon>Syntrophorhabdus</taxon>
    </lineage>
</organism>
<sequence>MDNIEWIKKHGKKAQGKDEYTLYLETIKKISSAKKVKAGPLTKAERLELIREIAEQRGLLKRKLD</sequence>
<dbReference type="AlphaFoldDB" id="A0A351U094"/>
<reference evidence="1" key="1">
    <citation type="journal article" date="2020" name="Biotechnol. Biofuels">
        <title>New insights from the biogas microbiome by comprehensive genome-resolved metagenomics of nearly 1600 species originating from multiple anaerobic digesters.</title>
        <authorList>
            <person name="Campanaro S."/>
            <person name="Treu L."/>
            <person name="Rodriguez-R L.M."/>
            <person name="Kovalovszki A."/>
            <person name="Ziels R.M."/>
            <person name="Maus I."/>
            <person name="Zhu X."/>
            <person name="Kougias P.G."/>
            <person name="Basile A."/>
            <person name="Luo G."/>
            <person name="Schluter A."/>
            <person name="Konstantinidis K.T."/>
            <person name="Angelidaki I."/>
        </authorList>
    </citation>
    <scope>NUCLEOTIDE SEQUENCE</scope>
    <source>
        <strain evidence="1">AS06rmzACSIP_7</strain>
    </source>
</reference>